<evidence type="ECO:0000313" key="1">
    <source>
        <dbReference type="EMBL" id="AHY15750.1"/>
    </source>
</evidence>
<dbReference type="SMR" id="A0A1J0MYS7"/>
<dbReference type="EMBL" id="QLQD01000046">
    <property type="protein sequence ID" value="RLU57126.1"/>
    <property type="molecule type" value="Genomic_DNA"/>
</dbReference>
<dbReference type="Proteomes" id="UP000025245">
    <property type="component" value="Chromosome"/>
</dbReference>
<name>A0A1J0MYS7_STRIN</name>
<dbReference type="RefSeq" id="WP_003099557.1">
    <property type="nucleotide sequence ID" value="NZ_CP010783.1"/>
</dbReference>
<dbReference type="KEGG" id="sio:DW64_04615"/>
<dbReference type="Proteomes" id="UP000269148">
    <property type="component" value="Unassembled WGS sequence"/>
</dbReference>
<dbReference type="eggNOG" id="COG0789">
    <property type="taxonomic scope" value="Bacteria"/>
</dbReference>
<evidence type="ECO:0000313" key="2">
    <source>
        <dbReference type="EMBL" id="RLU57126.1"/>
    </source>
</evidence>
<keyword evidence="3" id="KW-1185">Reference proteome</keyword>
<dbReference type="KEGG" id="siz:SI82_04820"/>
<proteinExistence type="predicted"/>
<dbReference type="PANTHER" id="PTHR40056:SF1">
    <property type="entry name" value="DUF1836 DOMAIN-CONTAINING PROTEIN"/>
    <property type="match status" value="1"/>
</dbReference>
<sequence>MNYQTLPSWEELPNLDLYLDQVLLYVNQTTAITPELVQKELTASMVNNYVKHGYLKKPIKKKYQKEQIGRLIAISLLKNSFPIQTIAVVLENLTSHYSSEQLYDAFVHYWNHKQTDNCSEIIILACQTVKHYYKTLSIVNTLQIKEENQ</sequence>
<dbReference type="GeneID" id="35766655"/>
<reference evidence="1 3" key="1">
    <citation type="journal article" date="2014" name="Genome Announc.">
        <title>Complete Genome Sequence of a Virulent Strain, Streptococcus iniae ISET0901, Isolated from Diseased Tilapia.</title>
        <authorList>
            <person name="Pridgeon J.W."/>
            <person name="Zhang D."/>
            <person name="Zhang L."/>
        </authorList>
    </citation>
    <scope>NUCLEOTIDE SEQUENCE [LARGE SCALE GENOMIC DNA]</scope>
    <source>
        <strain evidence="1 3">ISET0901</strain>
    </source>
</reference>
<dbReference type="STRING" id="1346.BMF34_04710"/>
<dbReference type="AlphaFoldDB" id="A0A1J0MYS7"/>
<dbReference type="OrthoDB" id="3191472at2"/>
<evidence type="ECO:0000313" key="4">
    <source>
        <dbReference type="Proteomes" id="UP000269148"/>
    </source>
</evidence>
<dbReference type="EMBL" id="CP007586">
    <property type="protein sequence ID" value="AHY15750.1"/>
    <property type="molecule type" value="Genomic_DNA"/>
</dbReference>
<gene>
    <name evidence="2" type="ORF">DIY07_05010</name>
    <name evidence="1" type="ORF">DQ08_04620</name>
</gene>
<dbReference type="Pfam" id="PF08876">
    <property type="entry name" value="DUF1836"/>
    <property type="match status" value="1"/>
</dbReference>
<protein>
    <submittedName>
        <fullName evidence="2">DUF1836 domain-containing protein</fullName>
    </submittedName>
</protein>
<organism evidence="2 4">
    <name type="scientific">Streptococcus iniae</name>
    <name type="common">Streptococcus shiloi</name>
    <dbReference type="NCBI Taxonomy" id="1346"/>
    <lineage>
        <taxon>Bacteria</taxon>
        <taxon>Bacillati</taxon>
        <taxon>Bacillota</taxon>
        <taxon>Bacilli</taxon>
        <taxon>Lactobacillales</taxon>
        <taxon>Streptococcaceae</taxon>
        <taxon>Streptococcus</taxon>
    </lineage>
</organism>
<evidence type="ECO:0000313" key="3">
    <source>
        <dbReference type="Proteomes" id="UP000025245"/>
    </source>
</evidence>
<dbReference type="PANTHER" id="PTHR40056">
    <property type="entry name" value="HYPOTHETICAL CYTOSOLIC PROTEIN"/>
    <property type="match status" value="1"/>
</dbReference>
<accession>A0A1J0MYS7</accession>
<dbReference type="KEGG" id="siq:DQ08_04620"/>
<dbReference type="InterPro" id="IPR014975">
    <property type="entry name" value="DUF1836"/>
</dbReference>
<reference evidence="2 4" key="2">
    <citation type="submission" date="2018-06" db="EMBL/GenBank/DDBJ databases">
        <title>Mutators as drivers of adaptation in pathogenic bacteria and a risk factor for host jumps and vaccine escape.</title>
        <authorList>
            <person name="Barnes A.C."/>
            <person name="Silayeva O."/>
        </authorList>
    </citation>
    <scope>NUCLEOTIDE SEQUENCE [LARGE SCALE GENOMIC DNA]</scope>
    <source>
        <strain evidence="2 4">QMA0445</strain>
    </source>
</reference>